<protein>
    <submittedName>
        <fullName evidence="1">Uncharacterized protein</fullName>
    </submittedName>
</protein>
<evidence type="ECO:0000313" key="1">
    <source>
        <dbReference type="EMBL" id="KIJ89478.1"/>
    </source>
</evidence>
<dbReference type="EMBL" id="KN839686">
    <property type="protein sequence ID" value="KIJ89478.1"/>
    <property type="molecule type" value="Genomic_DNA"/>
</dbReference>
<dbReference type="AlphaFoldDB" id="A0A0C9WPK8"/>
<keyword evidence="2" id="KW-1185">Reference proteome</keyword>
<name>A0A0C9WPK8_9AGAR</name>
<gene>
    <name evidence="1" type="ORF">K443DRAFT_177637</name>
</gene>
<proteinExistence type="predicted"/>
<reference evidence="2" key="2">
    <citation type="submission" date="2015-01" db="EMBL/GenBank/DDBJ databases">
        <title>Evolutionary Origins and Diversification of the Mycorrhizal Mutualists.</title>
        <authorList>
            <consortium name="DOE Joint Genome Institute"/>
            <consortium name="Mycorrhizal Genomics Consortium"/>
            <person name="Kohler A."/>
            <person name="Kuo A."/>
            <person name="Nagy L.G."/>
            <person name="Floudas D."/>
            <person name="Copeland A."/>
            <person name="Barry K.W."/>
            <person name="Cichocki N."/>
            <person name="Veneault-Fourrey C."/>
            <person name="LaButti K."/>
            <person name="Lindquist E.A."/>
            <person name="Lipzen A."/>
            <person name="Lundell T."/>
            <person name="Morin E."/>
            <person name="Murat C."/>
            <person name="Riley R."/>
            <person name="Ohm R."/>
            <person name="Sun H."/>
            <person name="Tunlid A."/>
            <person name="Henrissat B."/>
            <person name="Grigoriev I.V."/>
            <person name="Hibbett D.S."/>
            <person name="Martin F."/>
        </authorList>
    </citation>
    <scope>NUCLEOTIDE SEQUENCE [LARGE SCALE GENOMIC DNA]</scope>
    <source>
        <strain evidence="2">LaAM-08-1</strain>
    </source>
</reference>
<organism evidence="1 2">
    <name type="scientific">Laccaria amethystina LaAM-08-1</name>
    <dbReference type="NCBI Taxonomy" id="1095629"/>
    <lineage>
        <taxon>Eukaryota</taxon>
        <taxon>Fungi</taxon>
        <taxon>Dikarya</taxon>
        <taxon>Basidiomycota</taxon>
        <taxon>Agaricomycotina</taxon>
        <taxon>Agaricomycetes</taxon>
        <taxon>Agaricomycetidae</taxon>
        <taxon>Agaricales</taxon>
        <taxon>Agaricineae</taxon>
        <taxon>Hydnangiaceae</taxon>
        <taxon>Laccaria</taxon>
    </lineage>
</organism>
<evidence type="ECO:0000313" key="2">
    <source>
        <dbReference type="Proteomes" id="UP000054477"/>
    </source>
</evidence>
<sequence length="161" mass="17282">MALHGLVKEADINPTTALAAHVAGTITEGTFCLSSILRIVRRQKGGKNMISGYRVEVQTGHLSSATRSGLRGLRTFGKATKKYIQKKENLPGKMVVWIPSSILERALPALVARFQQAQKAKARSVPTSTSTYKAILSKLLPVPGQNASAPGSSTEHAIYID</sequence>
<dbReference type="HOGENOM" id="CLU_1643971_0_0_1"/>
<dbReference type="Proteomes" id="UP000054477">
    <property type="component" value="Unassembled WGS sequence"/>
</dbReference>
<reference evidence="1 2" key="1">
    <citation type="submission" date="2014-04" db="EMBL/GenBank/DDBJ databases">
        <authorList>
            <consortium name="DOE Joint Genome Institute"/>
            <person name="Kuo A."/>
            <person name="Kohler A."/>
            <person name="Nagy L.G."/>
            <person name="Floudas D."/>
            <person name="Copeland A."/>
            <person name="Barry K.W."/>
            <person name="Cichocki N."/>
            <person name="Veneault-Fourrey C."/>
            <person name="LaButti K."/>
            <person name="Lindquist E.A."/>
            <person name="Lipzen A."/>
            <person name="Lundell T."/>
            <person name="Morin E."/>
            <person name="Murat C."/>
            <person name="Sun H."/>
            <person name="Tunlid A."/>
            <person name="Henrissat B."/>
            <person name="Grigoriev I.V."/>
            <person name="Hibbett D.S."/>
            <person name="Martin F."/>
            <person name="Nordberg H.P."/>
            <person name="Cantor M.N."/>
            <person name="Hua S.X."/>
        </authorList>
    </citation>
    <scope>NUCLEOTIDE SEQUENCE [LARGE SCALE GENOMIC DNA]</scope>
    <source>
        <strain evidence="1 2">LaAM-08-1</strain>
    </source>
</reference>
<accession>A0A0C9WPK8</accession>